<dbReference type="InterPro" id="IPR051496">
    <property type="entry name" value="H-rev107_PLA/AT"/>
</dbReference>
<dbReference type="GO" id="GO:0004623">
    <property type="term" value="F:phospholipase A2 activity"/>
    <property type="evidence" value="ECO:0007669"/>
    <property type="project" value="TreeGrafter"/>
</dbReference>
<keyword evidence="4" id="KW-0443">Lipid metabolism</keyword>
<dbReference type="GO" id="GO:0008970">
    <property type="term" value="F:phospholipase A1 activity"/>
    <property type="evidence" value="ECO:0007669"/>
    <property type="project" value="TreeGrafter"/>
</dbReference>
<evidence type="ECO:0000259" key="5">
    <source>
        <dbReference type="PROSITE" id="PS51934"/>
    </source>
</evidence>
<dbReference type="InterPro" id="IPR007053">
    <property type="entry name" value="LRAT_dom"/>
</dbReference>
<organism evidence="6 7">
    <name type="scientific">Engystomops pustulosus</name>
    <name type="common">Tungara frog</name>
    <name type="synonym">Physalaemus pustulosus</name>
    <dbReference type="NCBI Taxonomy" id="76066"/>
    <lineage>
        <taxon>Eukaryota</taxon>
        <taxon>Metazoa</taxon>
        <taxon>Chordata</taxon>
        <taxon>Craniata</taxon>
        <taxon>Vertebrata</taxon>
        <taxon>Euteleostomi</taxon>
        <taxon>Amphibia</taxon>
        <taxon>Batrachia</taxon>
        <taxon>Anura</taxon>
        <taxon>Neobatrachia</taxon>
        <taxon>Hyloidea</taxon>
        <taxon>Leptodactylidae</taxon>
        <taxon>Leiuperinae</taxon>
        <taxon>Engystomops</taxon>
    </lineage>
</organism>
<protein>
    <recommendedName>
        <fullName evidence="5">LRAT domain-containing protein</fullName>
    </recommendedName>
</protein>
<proteinExistence type="inferred from homology"/>
<name>A0AAV6ZL86_ENGPU</name>
<evidence type="ECO:0000313" key="6">
    <source>
        <dbReference type="EMBL" id="KAG8549952.1"/>
    </source>
</evidence>
<dbReference type="PROSITE" id="PS51934">
    <property type="entry name" value="LRAT"/>
    <property type="match status" value="1"/>
</dbReference>
<evidence type="ECO:0000256" key="3">
    <source>
        <dbReference type="ARBA" id="ARBA00022801"/>
    </source>
</evidence>
<evidence type="ECO:0000256" key="1">
    <source>
        <dbReference type="ARBA" id="ARBA00007824"/>
    </source>
</evidence>
<dbReference type="GO" id="GO:0005737">
    <property type="term" value="C:cytoplasm"/>
    <property type="evidence" value="ECO:0007669"/>
    <property type="project" value="TreeGrafter"/>
</dbReference>
<evidence type="ECO:0000256" key="4">
    <source>
        <dbReference type="ARBA" id="ARBA00023098"/>
    </source>
</evidence>
<dbReference type="GO" id="GO:0070292">
    <property type="term" value="P:N-acylphosphatidylethanolamine metabolic process"/>
    <property type="evidence" value="ECO:0007669"/>
    <property type="project" value="TreeGrafter"/>
</dbReference>
<dbReference type="Proteomes" id="UP000824782">
    <property type="component" value="Unassembled WGS sequence"/>
</dbReference>
<evidence type="ECO:0000256" key="2">
    <source>
        <dbReference type="ARBA" id="ARBA00022679"/>
    </source>
</evidence>
<keyword evidence="7" id="KW-1185">Reference proteome</keyword>
<dbReference type="EMBL" id="WNYA01000112">
    <property type="protein sequence ID" value="KAG8549952.1"/>
    <property type="molecule type" value="Genomic_DNA"/>
</dbReference>
<dbReference type="Gene3D" id="3.90.1720.10">
    <property type="entry name" value="endopeptidase domain like (from Nostoc punctiforme)"/>
    <property type="match status" value="1"/>
</dbReference>
<comment type="similarity">
    <text evidence="1">Belongs to the H-rev107 family.</text>
</comment>
<accession>A0AAV6ZL86</accession>
<evidence type="ECO:0000313" key="7">
    <source>
        <dbReference type="Proteomes" id="UP000824782"/>
    </source>
</evidence>
<sequence length="176" mass="19893">MKVKVKESAYKGDCQTASGRICCGGPFPREGDLIEYSRPGYQHWAIYVGGGKIVHLMPLNALYNPVDWLLGYLSVVKEETFEAAAAFIPNVPTTECYYRVNNKYDWRSRPFPPLQIVKAARKEVGKKKTYNLMENNCEHFVTGLRYGKGFSDQAAYVKEMAGGLWDSVNQALGHWN</sequence>
<dbReference type="PANTHER" id="PTHR13943">
    <property type="entry name" value="HRAS-LIKE SUPPRESSOR - RELATED"/>
    <property type="match status" value="1"/>
</dbReference>
<dbReference type="Pfam" id="PF04970">
    <property type="entry name" value="LRAT"/>
    <property type="match status" value="1"/>
</dbReference>
<keyword evidence="2" id="KW-0808">Transferase</keyword>
<reference evidence="6" key="1">
    <citation type="thesis" date="2020" institute="ProQuest LLC" country="789 East Eisenhower Parkway, Ann Arbor, MI, USA">
        <title>Comparative Genomics and Chromosome Evolution.</title>
        <authorList>
            <person name="Mudd A.B."/>
        </authorList>
    </citation>
    <scope>NUCLEOTIDE SEQUENCE</scope>
    <source>
        <strain evidence="6">237g6f4</strain>
        <tissue evidence="6">Blood</tissue>
    </source>
</reference>
<dbReference type="AlphaFoldDB" id="A0AAV6ZL86"/>
<gene>
    <name evidence="6" type="ORF">GDO81_018560</name>
</gene>
<feature type="domain" description="LRAT" evidence="5">
    <location>
        <begin position="33"/>
        <end position="153"/>
    </location>
</feature>
<dbReference type="GO" id="GO:0016410">
    <property type="term" value="F:N-acyltransferase activity"/>
    <property type="evidence" value="ECO:0007669"/>
    <property type="project" value="TreeGrafter"/>
</dbReference>
<keyword evidence="3" id="KW-0378">Hydrolase</keyword>
<dbReference type="PANTHER" id="PTHR13943:SF31">
    <property type="entry name" value="PHOSPHOLIPASE A AND ACYLTRANSFERASE 3"/>
    <property type="match status" value="1"/>
</dbReference>
<comment type="caution">
    <text evidence="6">The sequence shown here is derived from an EMBL/GenBank/DDBJ whole genome shotgun (WGS) entry which is preliminary data.</text>
</comment>